<dbReference type="EMBL" id="LVJN01000020">
    <property type="protein sequence ID" value="OSM02252.1"/>
    <property type="molecule type" value="Genomic_DNA"/>
</dbReference>
<keyword evidence="1" id="KW-0378">Hydrolase</keyword>
<evidence type="ECO:0000313" key="1">
    <source>
        <dbReference type="EMBL" id="OSM02252.1"/>
    </source>
</evidence>
<organism evidence="1 2">
    <name type="scientific">Magnetofaba australis IT-1</name>
    <dbReference type="NCBI Taxonomy" id="1434232"/>
    <lineage>
        <taxon>Bacteria</taxon>
        <taxon>Pseudomonadati</taxon>
        <taxon>Pseudomonadota</taxon>
        <taxon>Magnetococcia</taxon>
        <taxon>Magnetococcales</taxon>
        <taxon>Magnetococcaceae</taxon>
        <taxon>Magnetofaba</taxon>
    </lineage>
</organism>
<dbReference type="RefSeq" id="WP_085444735.1">
    <property type="nucleotide sequence ID" value="NZ_LVJN01000020.1"/>
</dbReference>
<comment type="caution">
    <text evidence="1">The sequence shown here is derived from an EMBL/GenBank/DDBJ whole genome shotgun (WGS) entry which is preliminary data.</text>
</comment>
<evidence type="ECO:0000313" key="2">
    <source>
        <dbReference type="Proteomes" id="UP000194003"/>
    </source>
</evidence>
<gene>
    <name evidence="1" type="ORF">MAIT1_02362</name>
</gene>
<proteinExistence type="predicted"/>
<dbReference type="SUPFAM" id="SSF55811">
    <property type="entry name" value="Nudix"/>
    <property type="match status" value="1"/>
</dbReference>
<name>A0A1Y2K2Q8_9PROT</name>
<dbReference type="GO" id="GO:0016787">
    <property type="term" value="F:hydrolase activity"/>
    <property type="evidence" value="ECO:0007669"/>
    <property type="project" value="UniProtKB-KW"/>
</dbReference>
<accession>A0A1Y2K2Q8</accession>
<dbReference type="InterPro" id="IPR015797">
    <property type="entry name" value="NUDIX_hydrolase-like_dom_sf"/>
</dbReference>
<sequence length="167" mass="18669">MSEALKAAIAVIDAAVDDAKSGLPEDVFLLVSRLTPMINVDLLIQNPAGHTLLTWRDDGFYPRGWHIPGGIIRFKEYMEQRIEKVAMAELGATVAFDAEPILTQQLMTPNRDVRGHFLSLLIRCRLTSEPDPTMAFDADAPQDGQWRWHDGCPDDLLAVQAGYRGYF</sequence>
<dbReference type="OrthoDB" id="542521at2"/>
<dbReference type="AlphaFoldDB" id="A0A1Y2K2Q8"/>
<keyword evidence="2" id="KW-1185">Reference proteome</keyword>
<protein>
    <submittedName>
        <fullName evidence="1">Putative NUDIX hydrolase</fullName>
    </submittedName>
</protein>
<dbReference type="Proteomes" id="UP000194003">
    <property type="component" value="Unassembled WGS sequence"/>
</dbReference>
<dbReference type="Gene3D" id="3.90.79.10">
    <property type="entry name" value="Nucleoside Triphosphate Pyrophosphohydrolase"/>
    <property type="match status" value="1"/>
</dbReference>
<reference evidence="1 2" key="1">
    <citation type="journal article" date="2016" name="BMC Genomics">
        <title>Combined genomic and structural analyses of a cultured magnetotactic bacterium reveals its niche adaptation to a dynamic environment.</title>
        <authorList>
            <person name="Araujo A.C."/>
            <person name="Morillo V."/>
            <person name="Cypriano J."/>
            <person name="Teixeira L.C."/>
            <person name="Leao P."/>
            <person name="Lyra S."/>
            <person name="Almeida L.G."/>
            <person name="Bazylinski D.A."/>
            <person name="Vasconcellos A.T."/>
            <person name="Abreu F."/>
            <person name="Lins U."/>
        </authorList>
    </citation>
    <scope>NUCLEOTIDE SEQUENCE [LARGE SCALE GENOMIC DNA]</scope>
    <source>
        <strain evidence="1 2">IT-1</strain>
    </source>
</reference>
<dbReference type="STRING" id="1434232.MAIT1_02362"/>